<gene>
    <name evidence="3" type="ORF">H072_3726</name>
</gene>
<dbReference type="OrthoDB" id="5299506at2759"/>
<accession>S8AHG9</accession>
<comment type="caution">
    <text evidence="3">The sequence shown here is derived from an EMBL/GenBank/DDBJ whole genome shotgun (WGS) entry which is preliminary data.</text>
</comment>
<reference evidence="4" key="2">
    <citation type="submission" date="2013-04" db="EMBL/GenBank/DDBJ databases">
        <title>Genomic mechanisms accounting for the adaptation to parasitism in nematode-trapping fungi.</title>
        <authorList>
            <person name="Ahren D.G."/>
        </authorList>
    </citation>
    <scope>NUCLEOTIDE SEQUENCE [LARGE SCALE GENOMIC DNA]</scope>
    <source>
        <strain evidence="4">CBS 200.50</strain>
    </source>
</reference>
<evidence type="ECO:0000313" key="3">
    <source>
        <dbReference type="EMBL" id="EPS42304.1"/>
    </source>
</evidence>
<organism evidence="3 4">
    <name type="scientific">Dactylellina haptotyla (strain CBS 200.50)</name>
    <name type="common">Nematode-trapping fungus</name>
    <name type="synonym">Monacrosporium haptotylum</name>
    <dbReference type="NCBI Taxonomy" id="1284197"/>
    <lineage>
        <taxon>Eukaryota</taxon>
        <taxon>Fungi</taxon>
        <taxon>Dikarya</taxon>
        <taxon>Ascomycota</taxon>
        <taxon>Pezizomycotina</taxon>
        <taxon>Orbiliomycetes</taxon>
        <taxon>Orbiliales</taxon>
        <taxon>Orbiliaceae</taxon>
        <taxon>Dactylellina</taxon>
    </lineage>
</organism>
<proteinExistence type="predicted"/>
<evidence type="ECO:0000256" key="1">
    <source>
        <dbReference type="SAM" id="MobiDB-lite"/>
    </source>
</evidence>
<name>S8AHG9_DACHA</name>
<keyword evidence="2" id="KW-1133">Transmembrane helix</keyword>
<feature type="transmembrane region" description="Helical" evidence="2">
    <location>
        <begin position="200"/>
        <end position="218"/>
    </location>
</feature>
<dbReference type="Proteomes" id="UP000015100">
    <property type="component" value="Unassembled WGS sequence"/>
</dbReference>
<feature type="transmembrane region" description="Helical" evidence="2">
    <location>
        <begin position="95"/>
        <end position="122"/>
    </location>
</feature>
<keyword evidence="4" id="KW-1185">Reference proteome</keyword>
<dbReference type="AlphaFoldDB" id="S8AHG9"/>
<feature type="region of interest" description="Disordered" evidence="1">
    <location>
        <begin position="56"/>
        <end position="85"/>
    </location>
</feature>
<dbReference type="EMBL" id="AQGS01000119">
    <property type="protein sequence ID" value="EPS42304.1"/>
    <property type="molecule type" value="Genomic_DNA"/>
</dbReference>
<sequence length="221" mass="25370">MQAELYRHKAFYHQRNDSTDLFAEQYRTPTSHVQNDLPPYSFESPILPPPALIRTPSSSVQPEIGSRGYTVDSQDEEKQLHSSSVDPDYHTHKRYLYIGLATTLSFLVIFMTWTITLSFALLDFRPHVSAESRREARITETVCVGLSSIAYGCRAGAIFQAKRILRNIIKREKRSTPVCLQTDNQYPIQAHVLYVRNLEAILVSLLIIEIGMCVFSWLQKY</sequence>
<protein>
    <submittedName>
        <fullName evidence="3">Uncharacterized protein</fullName>
    </submittedName>
</protein>
<reference evidence="3 4" key="1">
    <citation type="journal article" date="2013" name="PLoS Genet.">
        <title>Genomic mechanisms accounting for the adaptation to parasitism in nematode-trapping fungi.</title>
        <authorList>
            <person name="Meerupati T."/>
            <person name="Andersson K.M."/>
            <person name="Friman E."/>
            <person name="Kumar D."/>
            <person name="Tunlid A."/>
            <person name="Ahren D."/>
        </authorList>
    </citation>
    <scope>NUCLEOTIDE SEQUENCE [LARGE SCALE GENOMIC DNA]</scope>
    <source>
        <strain evidence="3 4">CBS 200.50</strain>
    </source>
</reference>
<evidence type="ECO:0000256" key="2">
    <source>
        <dbReference type="SAM" id="Phobius"/>
    </source>
</evidence>
<dbReference type="HOGENOM" id="CLU_1089785_0_0_1"/>
<evidence type="ECO:0000313" key="4">
    <source>
        <dbReference type="Proteomes" id="UP000015100"/>
    </source>
</evidence>
<keyword evidence="2" id="KW-0472">Membrane</keyword>
<keyword evidence="2" id="KW-0812">Transmembrane</keyword>